<dbReference type="InterPro" id="IPR020946">
    <property type="entry name" value="Flavin_mOase-like"/>
</dbReference>
<evidence type="ECO:0000256" key="3">
    <source>
        <dbReference type="ARBA" id="ARBA00022827"/>
    </source>
</evidence>
<gene>
    <name evidence="7" type="ORF">A1O3_01175</name>
</gene>
<evidence type="ECO:0000256" key="5">
    <source>
        <dbReference type="ARBA" id="ARBA00023002"/>
    </source>
</evidence>
<evidence type="ECO:0000256" key="2">
    <source>
        <dbReference type="ARBA" id="ARBA00022630"/>
    </source>
</evidence>
<dbReference type="PRINTS" id="PR00419">
    <property type="entry name" value="ADXRDTASE"/>
</dbReference>
<evidence type="ECO:0000313" key="8">
    <source>
        <dbReference type="Proteomes" id="UP000019478"/>
    </source>
</evidence>
<keyword evidence="8" id="KW-1185">Reference proteome</keyword>
<dbReference type="SUPFAM" id="SSF51905">
    <property type="entry name" value="FAD/NAD(P)-binding domain"/>
    <property type="match status" value="2"/>
</dbReference>
<dbReference type="InterPro" id="IPR000960">
    <property type="entry name" value="Flavin_mOase"/>
</dbReference>
<name>W9YJA2_9EURO</name>
<dbReference type="OrthoDB" id="66881at2759"/>
<feature type="domain" description="FAD dependent oxidoreductase" evidence="6">
    <location>
        <begin position="12"/>
        <end position="45"/>
    </location>
</feature>
<dbReference type="GO" id="GO:0050661">
    <property type="term" value="F:NADP binding"/>
    <property type="evidence" value="ECO:0007669"/>
    <property type="project" value="InterPro"/>
</dbReference>
<evidence type="ECO:0000259" key="6">
    <source>
        <dbReference type="Pfam" id="PF01266"/>
    </source>
</evidence>
<comment type="caution">
    <text evidence="7">The sequence shown here is derived from an EMBL/GenBank/DDBJ whole genome shotgun (WGS) entry which is preliminary data.</text>
</comment>
<dbReference type="eggNOG" id="KOG1399">
    <property type="taxonomic scope" value="Eukaryota"/>
</dbReference>
<accession>W9YJA2</accession>
<dbReference type="GO" id="GO:0050660">
    <property type="term" value="F:flavin adenine dinucleotide binding"/>
    <property type="evidence" value="ECO:0007669"/>
    <property type="project" value="InterPro"/>
</dbReference>
<dbReference type="RefSeq" id="XP_007729513.1">
    <property type="nucleotide sequence ID" value="XM_007731323.1"/>
</dbReference>
<dbReference type="GO" id="GO:0004499">
    <property type="term" value="F:N,N-dimethylaniline monooxygenase activity"/>
    <property type="evidence" value="ECO:0007669"/>
    <property type="project" value="InterPro"/>
</dbReference>
<dbReference type="HOGENOM" id="CLU_006909_5_2_1"/>
<dbReference type="PIRSF" id="PIRSF000332">
    <property type="entry name" value="FMO"/>
    <property type="match status" value="1"/>
</dbReference>
<evidence type="ECO:0000256" key="4">
    <source>
        <dbReference type="ARBA" id="ARBA00022857"/>
    </source>
</evidence>
<dbReference type="GeneID" id="19165313"/>
<sequence length="489" mass="54040">MITRLSEPPIRRVAVIGAGVSGVSTAAHLIAEGLDVTVFERAPVSGGVWVLDPNIPFEPAYPAPKASVAESTFYDLTTESDNPHILHSSPGPAYEGLKNNVPTPLMELSLNSYKPNTDLFVSQRILAEYIQDTAAKTGVAERTLHDTKVEHLSKEPGESEWTVRTSTWDHVKKEKSSREWKFDAVAVASGHYHAPKVPNIPGLVEWKRAFPTKVQHSKRFRNPKGFDNQTILVIGGSASSTDIARELGPTAKKIWQSTRKGKYDTPVSMLPENATRVAEIASFSPLPEDIDGSGSGSGPIPGTVTLVDGQVLENIDRVIVATGYLFTLPFAPQYHRDDLSPQEADDKVLITDGLQMHNLHDDIFYIPDPTLAFVGVPFFVATFSFFEFQAIAVAAYFAGLTTLPSEAEMREEYKKRVEADGYGKKFHIQQGRDLEYVSRLMAWVNKDLEPSKKKTDGYSEKWIATRDALFKEMTKPGGILHDPSKDEVE</sequence>
<dbReference type="AlphaFoldDB" id="W9YJA2"/>
<dbReference type="Pfam" id="PF00743">
    <property type="entry name" value="FMO-like"/>
    <property type="match status" value="2"/>
</dbReference>
<keyword evidence="3" id="KW-0274">FAD</keyword>
<dbReference type="Pfam" id="PF01266">
    <property type="entry name" value="DAO"/>
    <property type="match status" value="1"/>
</dbReference>
<dbReference type="InterPro" id="IPR050346">
    <property type="entry name" value="FMO-like"/>
</dbReference>
<dbReference type="Gene3D" id="3.50.50.60">
    <property type="entry name" value="FAD/NAD(P)-binding domain"/>
    <property type="match status" value="2"/>
</dbReference>
<dbReference type="PANTHER" id="PTHR23023">
    <property type="entry name" value="DIMETHYLANILINE MONOOXYGENASE"/>
    <property type="match status" value="1"/>
</dbReference>
<keyword evidence="5" id="KW-0560">Oxidoreductase</keyword>
<protein>
    <recommendedName>
        <fullName evidence="6">FAD dependent oxidoreductase domain-containing protein</fullName>
    </recommendedName>
</protein>
<reference evidence="7 8" key="1">
    <citation type="submission" date="2013-03" db="EMBL/GenBank/DDBJ databases">
        <title>The Genome Sequence of Capronia epimyces CBS 606.96.</title>
        <authorList>
            <consortium name="The Broad Institute Genomics Platform"/>
            <person name="Cuomo C."/>
            <person name="de Hoog S."/>
            <person name="Gorbushina A."/>
            <person name="Walker B."/>
            <person name="Young S.K."/>
            <person name="Zeng Q."/>
            <person name="Gargeya S."/>
            <person name="Fitzgerald M."/>
            <person name="Haas B."/>
            <person name="Abouelleil A."/>
            <person name="Allen A.W."/>
            <person name="Alvarado L."/>
            <person name="Arachchi H.M."/>
            <person name="Berlin A.M."/>
            <person name="Chapman S.B."/>
            <person name="Gainer-Dewar J."/>
            <person name="Goldberg J."/>
            <person name="Griggs A."/>
            <person name="Gujja S."/>
            <person name="Hansen M."/>
            <person name="Howarth C."/>
            <person name="Imamovic A."/>
            <person name="Ireland A."/>
            <person name="Larimer J."/>
            <person name="McCowan C."/>
            <person name="Murphy C."/>
            <person name="Pearson M."/>
            <person name="Poon T.W."/>
            <person name="Priest M."/>
            <person name="Roberts A."/>
            <person name="Saif S."/>
            <person name="Shea T."/>
            <person name="Sisk P."/>
            <person name="Sykes S."/>
            <person name="Wortman J."/>
            <person name="Nusbaum C."/>
            <person name="Birren B."/>
        </authorList>
    </citation>
    <scope>NUCLEOTIDE SEQUENCE [LARGE SCALE GENOMIC DNA]</scope>
    <source>
        <strain evidence="7 8">CBS 606.96</strain>
    </source>
</reference>
<evidence type="ECO:0000313" key="7">
    <source>
        <dbReference type="EMBL" id="EXJ92623.1"/>
    </source>
</evidence>
<dbReference type="Proteomes" id="UP000019478">
    <property type="component" value="Unassembled WGS sequence"/>
</dbReference>
<dbReference type="InterPro" id="IPR036188">
    <property type="entry name" value="FAD/NAD-bd_sf"/>
</dbReference>
<keyword evidence="4" id="KW-0521">NADP</keyword>
<proteinExistence type="inferred from homology"/>
<dbReference type="EMBL" id="AMGY01000001">
    <property type="protein sequence ID" value="EXJ92623.1"/>
    <property type="molecule type" value="Genomic_DNA"/>
</dbReference>
<dbReference type="InterPro" id="IPR006076">
    <property type="entry name" value="FAD-dep_OxRdtase"/>
</dbReference>
<keyword evidence="2" id="KW-0285">Flavoprotein</keyword>
<organism evidence="7 8">
    <name type="scientific">Capronia epimyces CBS 606.96</name>
    <dbReference type="NCBI Taxonomy" id="1182542"/>
    <lineage>
        <taxon>Eukaryota</taxon>
        <taxon>Fungi</taxon>
        <taxon>Dikarya</taxon>
        <taxon>Ascomycota</taxon>
        <taxon>Pezizomycotina</taxon>
        <taxon>Eurotiomycetes</taxon>
        <taxon>Chaetothyriomycetidae</taxon>
        <taxon>Chaetothyriales</taxon>
        <taxon>Herpotrichiellaceae</taxon>
        <taxon>Capronia</taxon>
    </lineage>
</organism>
<comment type="similarity">
    <text evidence="1">Belongs to the FMO family.</text>
</comment>
<evidence type="ECO:0000256" key="1">
    <source>
        <dbReference type="ARBA" id="ARBA00009183"/>
    </source>
</evidence>